<dbReference type="AlphaFoldDB" id="A0A0A9GJ21"/>
<protein>
    <submittedName>
        <fullName evidence="1">Uncharacterized protein</fullName>
    </submittedName>
</protein>
<proteinExistence type="predicted"/>
<sequence>MDGPPNFCWTNSTAEEGLSFSSYNATRTFVRVSSTPLDSRYFLNASFFASLSILRGERVGESLGAGGRRGNGAAGEVSVGSASCRGVPPVAWHCTAANLSRGGGGRGDQCFA</sequence>
<evidence type="ECO:0000313" key="1">
    <source>
        <dbReference type="EMBL" id="JAE22541.1"/>
    </source>
</evidence>
<dbReference type="EMBL" id="GBRH01175355">
    <property type="protein sequence ID" value="JAE22541.1"/>
    <property type="molecule type" value="Transcribed_RNA"/>
</dbReference>
<name>A0A0A9GJ21_ARUDO</name>
<organism evidence="1">
    <name type="scientific">Arundo donax</name>
    <name type="common">Giant reed</name>
    <name type="synonym">Donax arundinaceus</name>
    <dbReference type="NCBI Taxonomy" id="35708"/>
    <lineage>
        <taxon>Eukaryota</taxon>
        <taxon>Viridiplantae</taxon>
        <taxon>Streptophyta</taxon>
        <taxon>Embryophyta</taxon>
        <taxon>Tracheophyta</taxon>
        <taxon>Spermatophyta</taxon>
        <taxon>Magnoliopsida</taxon>
        <taxon>Liliopsida</taxon>
        <taxon>Poales</taxon>
        <taxon>Poaceae</taxon>
        <taxon>PACMAD clade</taxon>
        <taxon>Arundinoideae</taxon>
        <taxon>Arundineae</taxon>
        <taxon>Arundo</taxon>
    </lineage>
</organism>
<reference evidence="1" key="1">
    <citation type="submission" date="2014-09" db="EMBL/GenBank/DDBJ databases">
        <authorList>
            <person name="Magalhaes I.L.F."/>
            <person name="Oliveira U."/>
            <person name="Santos F.R."/>
            <person name="Vidigal T.H.D.A."/>
            <person name="Brescovit A.D."/>
            <person name="Santos A.J."/>
        </authorList>
    </citation>
    <scope>NUCLEOTIDE SEQUENCE</scope>
    <source>
        <tissue evidence="1">Shoot tissue taken approximately 20 cm above the soil surface</tissue>
    </source>
</reference>
<reference evidence="1" key="2">
    <citation type="journal article" date="2015" name="Data Brief">
        <title>Shoot transcriptome of the giant reed, Arundo donax.</title>
        <authorList>
            <person name="Barrero R.A."/>
            <person name="Guerrero F.D."/>
            <person name="Moolhuijzen P."/>
            <person name="Goolsby J.A."/>
            <person name="Tidwell J."/>
            <person name="Bellgard S.E."/>
            <person name="Bellgard M.I."/>
        </authorList>
    </citation>
    <scope>NUCLEOTIDE SEQUENCE</scope>
    <source>
        <tissue evidence="1">Shoot tissue taken approximately 20 cm above the soil surface</tissue>
    </source>
</reference>
<accession>A0A0A9GJ21</accession>